<protein>
    <submittedName>
        <fullName evidence="2">Uncharacterized protein</fullName>
    </submittedName>
</protein>
<keyword evidence="3" id="KW-1185">Reference proteome</keyword>
<evidence type="ECO:0000313" key="2">
    <source>
        <dbReference type="EMBL" id="GCA63118.1"/>
    </source>
</evidence>
<feature type="region of interest" description="Disordered" evidence="1">
    <location>
        <begin position="1"/>
        <end position="21"/>
    </location>
</feature>
<proteinExistence type="predicted"/>
<reference evidence="2 3" key="1">
    <citation type="journal article" date="2018" name="PLoS ONE">
        <title>The draft genome of Kipferlia bialata reveals reductive genome evolution in fornicate parasites.</title>
        <authorList>
            <person name="Tanifuji G."/>
            <person name="Takabayashi S."/>
            <person name="Kume K."/>
            <person name="Takagi M."/>
            <person name="Nakayama T."/>
            <person name="Kamikawa R."/>
            <person name="Inagaki Y."/>
            <person name="Hashimoto T."/>
        </authorList>
    </citation>
    <scope>NUCLEOTIDE SEQUENCE [LARGE SCALE GENOMIC DNA]</scope>
    <source>
        <strain evidence="2">NY0173</strain>
    </source>
</reference>
<accession>A0A391NVA0</accession>
<dbReference type="Proteomes" id="UP000265618">
    <property type="component" value="Unassembled WGS sequence"/>
</dbReference>
<dbReference type="EMBL" id="BDIP01002358">
    <property type="protein sequence ID" value="GCA63118.1"/>
    <property type="molecule type" value="Genomic_DNA"/>
</dbReference>
<organism evidence="2 3">
    <name type="scientific">Kipferlia bialata</name>
    <dbReference type="NCBI Taxonomy" id="797122"/>
    <lineage>
        <taxon>Eukaryota</taxon>
        <taxon>Metamonada</taxon>
        <taxon>Carpediemonas-like organisms</taxon>
        <taxon>Kipferlia</taxon>
    </lineage>
</organism>
<evidence type="ECO:0000256" key="1">
    <source>
        <dbReference type="SAM" id="MobiDB-lite"/>
    </source>
</evidence>
<evidence type="ECO:0000313" key="3">
    <source>
        <dbReference type="Proteomes" id="UP000265618"/>
    </source>
</evidence>
<comment type="caution">
    <text evidence="2">The sequence shown here is derived from an EMBL/GenBank/DDBJ whole genome shotgun (WGS) entry which is preliminary data.</text>
</comment>
<dbReference type="AlphaFoldDB" id="A0A391NVA0"/>
<sequence>MAPLSPRAKKKPSAKPKAPVQ</sequence>
<name>A0A391NVA0_9EUKA</name>
<feature type="non-terminal residue" evidence="2">
    <location>
        <position position="21"/>
    </location>
</feature>
<gene>
    <name evidence="2" type="ORF">KIPB_007968</name>
</gene>